<dbReference type="InterPro" id="IPR024554">
    <property type="entry name" value="LEC1-like_C"/>
</dbReference>
<evidence type="ECO:0000259" key="3">
    <source>
        <dbReference type="Pfam" id="PF12828"/>
    </source>
</evidence>
<evidence type="ECO:0000259" key="2">
    <source>
        <dbReference type="Pfam" id="PF12825"/>
    </source>
</evidence>
<sequence length="652" mass="72900">MAETSLSPAQSAALFDILTHRETYREIEDFKQPGAIHKYGPPFQDDKGKTTSPILQTLLSKFILPLPGLRNVSVEFWKVRVTDIIDELSKAELSESFDKGILGIRKTLATAISALIEYPAKACLGGLPEDKERKPGSRKQEYDVKNPDDVLNAWQDCLQAIVYGNLIDELFQKAAETDDLTQHASLVQGMHEFVLVNIASIMHYTLVLSPEGPNLLRMIQNVHGMLPYSVIRQTLKVGNVATMISGVMRIILAKVSVSAVTNWIGLSSGADEGMNLLQQIISQVLGWEKRELKSRIAKIEKGKDAPPKGVLNEINTWVKDRPREEHDECRRQSKEQGRSIITVILSLSSESAELPEKQHARALEYLSLSLGVRDRQEIVRVLCQRNPDHLTAAIRDGVDAYTPMIRDVHQAVNLSDTLWDFERFVTDMLKISKPQGKKGEEKPPSVEDFVDLLHRHQTSSHKFLHQVAKNSKPLMETWRQYVHKAASQFNANEKPPESASVVPDSVASGGAREKMEEAYSKLGKEDQQAVKSELEAYDKYLKDLHTASAARISAVIKKSHSTPYGPGAYLARWQQLMDSTPVTPDKPKGPVRYGGSRSVKEAGRKDIDGEESGFVNEDEAEKVVDERTPEMPNIEKTVEMLGERFREILIGG</sequence>
<dbReference type="PANTHER" id="PTHR47185:SF2">
    <property type="entry name" value="FUNGAL PROTEIN"/>
    <property type="match status" value="1"/>
</dbReference>
<dbReference type="AlphaFoldDB" id="A0AB34L5C1"/>
<accession>A0AB34L5C1</accession>
<feature type="compositionally biased region" description="Acidic residues" evidence="1">
    <location>
        <begin position="608"/>
        <end position="620"/>
    </location>
</feature>
<evidence type="ECO:0000256" key="1">
    <source>
        <dbReference type="SAM" id="MobiDB-lite"/>
    </source>
</evidence>
<feature type="domain" description="PX" evidence="2">
    <location>
        <begin position="364"/>
        <end position="488"/>
    </location>
</feature>
<feature type="compositionally biased region" description="Basic and acidic residues" evidence="1">
    <location>
        <begin position="598"/>
        <end position="607"/>
    </location>
</feature>
<organism evidence="4 5">
    <name type="scientific">Cladosporium halotolerans</name>
    <dbReference type="NCBI Taxonomy" id="1052096"/>
    <lineage>
        <taxon>Eukaryota</taxon>
        <taxon>Fungi</taxon>
        <taxon>Dikarya</taxon>
        <taxon>Ascomycota</taxon>
        <taxon>Pezizomycotina</taxon>
        <taxon>Dothideomycetes</taxon>
        <taxon>Dothideomycetidae</taxon>
        <taxon>Cladosporiales</taxon>
        <taxon>Cladosporiaceae</taxon>
        <taxon>Cladosporium</taxon>
    </lineage>
</organism>
<feature type="region of interest" description="Disordered" evidence="1">
    <location>
        <begin position="489"/>
        <end position="513"/>
    </location>
</feature>
<dbReference type="Proteomes" id="UP000803884">
    <property type="component" value="Unassembled WGS sequence"/>
</dbReference>
<dbReference type="InterPro" id="IPR047168">
    <property type="entry name" value="LEC1-like"/>
</dbReference>
<gene>
    <name evidence="4" type="ORF">WHR41_00453</name>
</gene>
<keyword evidence="5" id="KW-1185">Reference proteome</keyword>
<reference evidence="4 5" key="1">
    <citation type="journal article" date="2020" name="Microbiol. Resour. Announc.">
        <title>Draft Genome Sequence of a Cladosporium Species Isolated from the Mesophotic Ascidian Didemnum maculosum.</title>
        <authorList>
            <person name="Gioti A."/>
            <person name="Siaperas R."/>
            <person name="Nikolaivits E."/>
            <person name="Le Goff G."/>
            <person name="Ouazzani J."/>
            <person name="Kotoulas G."/>
            <person name="Topakas E."/>
        </authorList>
    </citation>
    <scope>NUCLEOTIDE SEQUENCE [LARGE SCALE GENOMIC DNA]</scope>
    <source>
        <strain evidence="4 5">TM138-S3</strain>
    </source>
</reference>
<dbReference type="RefSeq" id="XP_069234217.1">
    <property type="nucleotide sequence ID" value="XM_069369059.1"/>
</dbReference>
<evidence type="ECO:0000313" key="4">
    <source>
        <dbReference type="EMBL" id="KAL1591112.1"/>
    </source>
</evidence>
<protein>
    <submittedName>
        <fullName evidence="4">Uncharacterized protein</fullName>
    </submittedName>
</protein>
<dbReference type="EMBL" id="JAAQHG020000001">
    <property type="protein sequence ID" value="KAL1591112.1"/>
    <property type="molecule type" value="Genomic_DNA"/>
</dbReference>
<proteinExistence type="predicted"/>
<dbReference type="PANTHER" id="PTHR47185">
    <property type="entry name" value="PX DOMAIN-CONTAINING PROTEIN YPR097W"/>
    <property type="match status" value="1"/>
</dbReference>
<dbReference type="InterPro" id="IPR024555">
    <property type="entry name" value="PX-associated"/>
</dbReference>
<dbReference type="Pfam" id="PF12828">
    <property type="entry name" value="PXB"/>
    <property type="match status" value="1"/>
</dbReference>
<dbReference type="GeneID" id="96001897"/>
<feature type="region of interest" description="Disordered" evidence="1">
    <location>
        <begin position="581"/>
        <end position="631"/>
    </location>
</feature>
<feature type="domain" description="PX-associated" evidence="3">
    <location>
        <begin position="3"/>
        <end position="118"/>
    </location>
</feature>
<dbReference type="GO" id="GO:0035091">
    <property type="term" value="F:phosphatidylinositol binding"/>
    <property type="evidence" value="ECO:0007669"/>
    <property type="project" value="TreeGrafter"/>
</dbReference>
<dbReference type="Pfam" id="PF12825">
    <property type="entry name" value="DUF3818"/>
    <property type="match status" value="2"/>
</dbReference>
<feature type="domain" description="PX" evidence="2">
    <location>
        <begin position="168"/>
        <end position="360"/>
    </location>
</feature>
<evidence type="ECO:0000313" key="5">
    <source>
        <dbReference type="Proteomes" id="UP000803884"/>
    </source>
</evidence>
<comment type="caution">
    <text evidence="4">The sequence shown here is derived from an EMBL/GenBank/DDBJ whole genome shotgun (WGS) entry which is preliminary data.</text>
</comment>
<name>A0AB34L5C1_9PEZI</name>